<dbReference type="Proteomes" id="UP000005850">
    <property type="component" value="Chromosome"/>
</dbReference>
<keyword evidence="9" id="KW-0067">ATP-binding</keyword>
<evidence type="ECO:0000256" key="6">
    <source>
        <dbReference type="ARBA" id="ARBA00022729"/>
    </source>
</evidence>
<evidence type="ECO:0000256" key="9">
    <source>
        <dbReference type="ARBA" id="ARBA00022840"/>
    </source>
</evidence>
<protein>
    <recommendedName>
        <fullName evidence="2">receptor protein-tyrosine kinase</fullName>
        <ecNumber evidence="2">2.7.10.1</ecNumber>
    </recommendedName>
</protein>
<sequence length="826" mass="87771">MVIFCDGEAVRSDTGGIKQYANGFTVNKDFILHTVEAKISNPFSSSENATITLWDDTGNLIAQKTKLISENLSPAWVSFEFTPVKLIAGREYVVGMTSLGVRLWLDNENLPKIIKSNTVGFDFTIKNHRNRFSDTYTSAPPVDKYQHINDFKLIGDFNSAPTMTLTANNQSLTENQHINIGTNDFTVNITANDADPDDTLQYQVKLNNVVKQAWTALGKNQPVSYTFKNADITAGVIPFTVSVRDDKGNQTNFNVELTKGKIGKDAQGRTTYTFEYTGKPEAFMVPPNVNKILIECWGAQGGLGYRTPGGKGGYAKGSLGVSSGEVLQVNVGGMGKQPAGGWNGGGSGKGREDWNSGGGGGATDVRKSGVNLEHRVIVAGGGGGTFYNREDENISILVGGYGGGLEGGQGERNKPDPSYAKGGTQTAGGALDGQIGIGGDATTPGIYMGGGGGGGYYGGGSGAGPYDASVYGKTGAGGGGSSYHGNLANSSTTAGVREGNGLVVITILNEPPKFTLTSPSDNQTLTENATLNIQGTASDTDKDNVVTIKYRINNGTTRALQSGVSNGSTPISFAKTLTFRAKRLYDGTTDLTGSNLAENTDHTLTIWAEDDQGGKSTEITLKFRAVHNRPPVINGQNVDLGVLSTILSKTYTVTEPEGDAFTITEKINGKVIRTFAGTDSKENTATIPLDTWLRLSLTAVHTLTIEATDSKGMTSTRSYTFRRSADKIAFALRNPFGTDIAAKRILVTIDATIPAGADYKAEVCNNAFDELPTWEDASNHVKFNRGFIFTNKEKTAKKWGVSVRFSFTKGTATEPVIVRGFGGAFD</sequence>
<dbReference type="GO" id="GO:0005886">
    <property type="term" value="C:plasma membrane"/>
    <property type="evidence" value="ECO:0007669"/>
    <property type="project" value="UniProtKB-SubCell"/>
</dbReference>
<keyword evidence="15" id="KW-0325">Glycoprotein</keyword>
<dbReference type="Pfam" id="PF17957">
    <property type="entry name" value="Big_7"/>
    <property type="match status" value="1"/>
</dbReference>
<dbReference type="Gene3D" id="2.60.40.10">
    <property type="entry name" value="Immunoglobulins"/>
    <property type="match status" value="1"/>
</dbReference>
<dbReference type="eggNOG" id="ENOG5032TR8">
    <property type="taxonomic scope" value="Bacteria"/>
</dbReference>
<evidence type="ECO:0000256" key="10">
    <source>
        <dbReference type="ARBA" id="ARBA00022989"/>
    </source>
</evidence>
<dbReference type="AlphaFoldDB" id="A0A075R967"/>
<comment type="subcellular location">
    <subcellularLocation>
        <location evidence="1">Cell membrane</location>
        <topology evidence="1">Single-pass type I membrane protein</topology>
    </subcellularLocation>
</comment>
<dbReference type="InterPro" id="IPR055163">
    <property type="entry name" value="ALK/LTK-like_GRD"/>
</dbReference>
<evidence type="ECO:0000256" key="14">
    <source>
        <dbReference type="ARBA" id="ARBA00023170"/>
    </source>
</evidence>
<keyword evidence="13" id="KW-1015">Disulfide bond</keyword>
<evidence type="ECO:0000259" key="17">
    <source>
        <dbReference type="Pfam" id="PF12810"/>
    </source>
</evidence>
<accession>A0A075R967</accession>
<keyword evidence="3" id="KW-1003">Cell membrane</keyword>
<dbReference type="GO" id="GO:0005524">
    <property type="term" value="F:ATP binding"/>
    <property type="evidence" value="ECO:0007669"/>
    <property type="project" value="UniProtKB-KW"/>
</dbReference>
<keyword evidence="11" id="KW-0472">Membrane</keyword>
<feature type="domain" description="ALK/LTK-like glycine-rich" evidence="17">
    <location>
        <begin position="293"/>
        <end position="507"/>
    </location>
</feature>
<evidence type="ECO:0000256" key="3">
    <source>
        <dbReference type="ARBA" id="ARBA00022475"/>
    </source>
</evidence>
<dbReference type="HOGENOM" id="CLU_342792_0_0_9"/>
<dbReference type="Pfam" id="PF12810">
    <property type="entry name" value="ALK_LTK_GRD"/>
    <property type="match status" value="1"/>
</dbReference>
<reference evidence="18 19" key="1">
    <citation type="journal article" date="2011" name="J. Bacteriol.">
        <title>Genome sequence of Brevibacillus laterosporus LMG 15441, a pathogen of invertebrates.</title>
        <authorList>
            <person name="Djukic M."/>
            <person name="Poehlein A."/>
            <person name="Thurmer A."/>
            <person name="Daniel R."/>
        </authorList>
    </citation>
    <scope>NUCLEOTIDE SEQUENCE [LARGE SCALE GENOMIC DNA]</scope>
    <source>
        <strain evidence="18 19">LMG 15441</strain>
    </source>
</reference>
<dbReference type="EC" id="2.7.10.1" evidence="2"/>
<keyword evidence="8" id="KW-0418">Kinase</keyword>
<keyword evidence="10" id="KW-1133">Transmembrane helix</keyword>
<dbReference type="EMBL" id="CP007806">
    <property type="protein sequence ID" value="AIG27936.1"/>
    <property type="molecule type" value="Genomic_DNA"/>
</dbReference>
<dbReference type="InterPro" id="IPR013783">
    <property type="entry name" value="Ig-like_fold"/>
</dbReference>
<evidence type="ECO:0000256" key="1">
    <source>
        <dbReference type="ARBA" id="ARBA00004251"/>
    </source>
</evidence>
<feature type="region of interest" description="Disordered" evidence="16">
    <location>
        <begin position="333"/>
        <end position="366"/>
    </location>
</feature>
<evidence type="ECO:0000313" key="18">
    <source>
        <dbReference type="EMBL" id="AIG27936.1"/>
    </source>
</evidence>
<feature type="region of interest" description="Disordered" evidence="16">
    <location>
        <begin position="407"/>
        <end position="435"/>
    </location>
</feature>
<evidence type="ECO:0000256" key="2">
    <source>
        <dbReference type="ARBA" id="ARBA00011902"/>
    </source>
</evidence>
<gene>
    <name evidence="18" type="ORF">BRLA_c036340</name>
</gene>
<evidence type="ECO:0000256" key="8">
    <source>
        <dbReference type="ARBA" id="ARBA00022777"/>
    </source>
</evidence>
<evidence type="ECO:0000256" key="11">
    <source>
        <dbReference type="ARBA" id="ARBA00023136"/>
    </source>
</evidence>
<keyword evidence="4" id="KW-0808">Transferase</keyword>
<evidence type="ECO:0000256" key="15">
    <source>
        <dbReference type="ARBA" id="ARBA00023180"/>
    </source>
</evidence>
<dbReference type="KEGG" id="blr:BRLA_c036340"/>
<organism evidence="18 19">
    <name type="scientific">Brevibacillus laterosporus LMG 15441</name>
    <dbReference type="NCBI Taxonomy" id="1042163"/>
    <lineage>
        <taxon>Bacteria</taxon>
        <taxon>Bacillati</taxon>
        <taxon>Bacillota</taxon>
        <taxon>Bacilli</taxon>
        <taxon>Bacillales</taxon>
        <taxon>Paenibacillaceae</taxon>
        <taxon>Brevibacillus</taxon>
    </lineage>
</organism>
<evidence type="ECO:0000256" key="16">
    <source>
        <dbReference type="SAM" id="MobiDB-lite"/>
    </source>
</evidence>
<proteinExistence type="predicted"/>
<dbReference type="STRING" id="1042163.BRLA_c036340"/>
<keyword evidence="6" id="KW-0732">Signal</keyword>
<keyword evidence="14" id="KW-0675">Receptor</keyword>
<keyword evidence="5" id="KW-0812">Transmembrane</keyword>
<evidence type="ECO:0000256" key="7">
    <source>
        <dbReference type="ARBA" id="ARBA00022741"/>
    </source>
</evidence>
<keyword evidence="7" id="KW-0547">Nucleotide-binding</keyword>
<evidence type="ECO:0000313" key="19">
    <source>
        <dbReference type="Proteomes" id="UP000005850"/>
    </source>
</evidence>
<keyword evidence="19" id="KW-1185">Reference proteome</keyword>
<evidence type="ECO:0000256" key="5">
    <source>
        <dbReference type="ARBA" id="ARBA00022692"/>
    </source>
</evidence>
<keyword evidence="12" id="KW-0829">Tyrosine-protein kinase</keyword>
<evidence type="ECO:0000256" key="4">
    <source>
        <dbReference type="ARBA" id="ARBA00022679"/>
    </source>
</evidence>
<dbReference type="GO" id="GO:0004714">
    <property type="term" value="F:transmembrane receptor protein tyrosine kinase activity"/>
    <property type="evidence" value="ECO:0007669"/>
    <property type="project" value="UniProtKB-EC"/>
</dbReference>
<evidence type="ECO:0000256" key="13">
    <source>
        <dbReference type="ARBA" id="ARBA00023157"/>
    </source>
</evidence>
<name>A0A075R967_BRELA</name>
<evidence type="ECO:0000256" key="12">
    <source>
        <dbReference type="ARBA" id="ARBA00023137"/>
    </source>
</evidence>